<keyword evidence="3 5" id="KW-1133">Transmembrane helix</keyword>
<evidence type="ECO:0000256" key="3">
    <source>
        <dbReference type="ARBA" id="ARBA00022989"/>
    </source>
</evidence>
<name>A0A9P8IAR0_9PEZI</name>
<dbReference type="InterPro" id="IPR051415">
    <property type="entry name" value="LAAT-1"/>
</dbReference>
<organism evidence="6 7">
    <name type="scientific">Glutinoglossum americanum</name>
    <dbReference type="NCBI Taxonomy" id="1670608"/>
    <lineage>
        <taxon>Eukaryota</taxon>
        <taxon>Fungi</taxon>
        <taxon>Dikarya</taxon>
        <taxon>Ascomycota</taxon>
        <taxon>Pezizomycotina</taxon>
        <taxon>Geoglossomycetes</taxon>
        <taxon>Geoglossales</taxon>
        <taxon>Geoglossaceae</taxon>
        <taxon>Glutinoglossum</taxon>
    </lineage>
</organism>
<dbReference type="Pfam" id="PF04193">
    <property type="entry name" value="PQ-loop"/>
    <property type="match status" value="1"/>
</dbReference>
<comment type="caution">
    <text evidence="6">The sequence shown here is derived from an EMBL/GenBank/DDBJ whole genome shotgun (WGS) entry which is preliminary data.</text>
</comment>
<dbReference type="SMART" id="SM00679">
    <property type="entry name" value="CTNS"/>
    <property type="match status" value="1"/>
</dbReference>
<accession>A0A9P8IAR0</accession>
<evidence type="ECO:0000313" key="6">
    <source>
        <dbReference type="EMBL" id="KAH0543852.1"/>
    </source>
</evidence>
<evidence type="ECO:0000313" key="7">
    <source>
        <dbReference type="Proteomes" id="UP000698800"/>
    </source>
</evidence>
<dbReference type="GO" id="GO:0016020">
    <property type="term" value="C:membrane"/>
    <property type="evidence" value="ECO:0007669"/>
    <property type="project" value="UniProtKB-SubCell"/>
</dbReference>
<keyword evidence="7" id="KW-1185">Reference proteome</keyword>
<sequence length="88" mass="9620">MAGSLYSLHNVMYDFVHDFAASKSVDLTTHEALSGVFGSISLAAWFFLLIPQLIENYKQGSAEGISLQFLIIWFVGDVTNCAGKICTV</sequence>
<evidence type="ECO:0000256" key="5">
    <source>
        <dbReference type="SAM" id="Phobius"/>
    </source>
</evidence>
<keyword evidence="4 5" id="KW-0472">Membrane</keyword>
<dbReference type="EMBL" id="JAGHQL010000026">
    <property type="protein sequence ID" value="KAH0543852.1"/>
    <property type="molecule type" value="Genomic_DNA"/>
</dbReference>
<dbReference type="OrthoDB" id="8048523at2759"/>
<keyword evidence="2 5" id="KW-0812">Transmembrane</keyword>
<dbReference type="PANTHER" id="PTHR16201">
    <property type="entry name" value="SEVEN TRANSMEMBRANE PROTEIN 1-RELATED"/>
    <property type="match status" value="1"/>
</dbReference>
<dbReference type="Proteomes" id="UP000698800">
    <property type="component" value="Unassembled WGS sequence"/>
</dbReference>
<evidence type="ECO:0000256" key="1">
    <source>
        <dbReference type="ARBA" id="ARBA00004141"/>
    </source>
</evidence>
<evidence type="ECO:0008006" key="8">
    <source>
        <dbReference type="Google" id="ProtNLM"/>
    </source>
</evidence>
<dbReference type="PANTHER" id="PTHR16201:SF44">
    <property type="entry name" value="SEVEN TRANSMEMBRANE PROTEIN 1"/>
    <property type="match status" value="1"/>
</dbReference>
<dbReference type="InterPro" id="IPR006603">
    <property type="entry name" value="PQ-loop_rpt"/>
</dbReference>
<proteinExistence type="predicted"/>
<feature type="transmembrane region" description="Helical" evidence="5">
    <location>
        <begin position="32"/>
        <end position="50"/>
    </location>
</feature>
<dbReference type="AlphaFoldDB" id="A0A9P8IAR0"/>
<gene>
    <name evidence="6" type="ORF">FGG08_001891</name>
</gene>
<dbReference type="Gene3D" id="1.20.1280.290">
    <property type="match status" value="1"/>
</dbReference>
<evidence type="ECO:0000256" key="2">
    <source>
        <dbReference type="ARBA" id="ARBA00022692"/>
    </source>
</evidence>
<evidence type="ECO:0000256" key="4">
    <source>
        <dbReference type="ARBA" id="ARBA00023136"/>
    </source>
</evidence>
<reference evidence="6" key="1">
    <citation type="submission" date="2021-03" db="EMBL/GenBank/DDBJ databases">
        <title>Comparative genomics and phylogenomic investigation of the class Geoglossomycetes provide insights into ecological specialization and systematics.</title>
        <authorList>
            <person name="Melie T."/>
            <person name="Pirro S."/>
            <person name="Miller A.N."/>
            <person name="Quandt A."/>
        </authorList>
    </citation>
    <scope>NUCLEOTIDE SEQUENCE</scope>
    <source>
        <strain evidence="6">GBOQ0MN5Z8</strain>
    </source>
</reference>
<comment type="subcellular location">
    <subcellularLocation>
        <location evidence="1">Membrane</location>
        <topology evidence="1">Multi-pass membrane protein</topology>
    </subcellularLocation>
</comment>
<protein>
    <recommendedName>
        <fullName evidence="8">Vacuolar membrane PQ loop repeat protein</fullName>
    </recommendedName>
</protein>